<comment type="caution">
    <text evidence="3">The sequence shown here is derived from an EMBL/GenBank/DDBJ whole genome shotgun (WGS) entry which is preliminary data.</text>
</comment>
<sequence>MTGDALPRPCILVDADACPVKDEIYKVARRHAVAVRVVANQMIRVPPDPDFARVIVGDGFDAADDWIAERAEATSIVITSDILLAERCVKSGAVVMGPDGRPFDRARIGGAVAMRALMADLRAMGSVTGGPAPFSARDRSAFLQALDGAVVNLKRQSRAAPSTAPTPPSA</sequence>
<comment type="similarity">
    <text evidence="1 2">Belongs to the UPF0178 family.</text>
</comment>
<evidence type="ECO:0000256" key="2">
    <source>
        <dbReference type="HAMAP-Rule" id="MF_00489"/>
    </source>
</evidence>
<dbReference type="AlphaFoldDB" id="A0A7W9BPF4"/>
<evidence type="ECO:0000313" key="4">
    <source>
        <dbReference type="Proteomes" id="UP000546701"/>
    </source>
</evidence>
<keyword evidence="4" id="KW-1185">Reference proteome</keyword>
<dbReference type="InterPro" id="IPR003791">
    <property type="entry name" value="UPF0178"/>
</dbReference>
<dbReference type="Pfam" id="PF02639">
    <property type="entry name" value="DUF188"/>
    <property type="match status" value="1"/>
</dbReference>
<name>A0A7W9BPF4_9SPHN</name>
<protein>
    <recommendedName>
        <fullName evidence="2">UPF0178 protein FHS99_000173</fullName>
    </recommendedName>
</protein>
<dbReference type="Proteomes" id="UP000546701">
    <property type="component" value="Unassembled WGS sequence"/>
</dbReference>
<dbReference type="NCBIfam" id="NF001095">
    <property type="entry name" value="PRK00124.1"/>
    <property type="match status" value="1"/>
</dbReference>
<dbReference type="PANTHER" id="PTHR35146:SF1">
    <property type="entry name" value="UPF0178 PROTEIN YAII"/>
    <property type="match status" value="1"/>
</dbReference>
<dbReference type="HAMAP" id="MF_00489">
    <property type="entry name" value="UPF0178"/>
    <property type="match status" value="1"/>
</dbReference>
<accession>A0A7W9BPF4</accession>
<proteinExistence type="inferred from homology"/>
<dbReference type="OrthoDB" id="9798918at2"/>
<evidence type="ECO:0000313" key="3">
    <source>
        <dbReference type="EMBL" id="MBB5727717.1"/>
    </source>
</evidence>
<dbReference type="PANTHER" id="PTHR35146">
    <property type="entry name" value="UPF0178 PROTEIN YAII"/>
    <property type="match status" value="1"/>
</dbReference>
<evidence type="ECO:0000256" key="1">
    <source>
        <dbReference type="ARBA" id="ARBA00008522"/>
    </source>
</evidence>
<gene>
    <name evidence="3" type="ORF">FHS99_000173</name>
</gene>
<reference evidence="3 4" key="1">
    <citation type="submission" date="2020-08" db="EMBL/GenBank/DDBJ databases">
        <title>Genomic Encyclopedia of Type Strains, Phase IV (KMG-IV): sequencing the most valuable type-strain genomes for metagenomic binning, comparative biology and taxonomic classification.</title>
        <authorList>
            <person name="Goeker M."/>
        </authorList>
    </citation>
    <scope>NUCLEOTIDE SEQUENCE [LARGE SCALE GENOMIC DNA]</scope>
    <source>
        <strain evidence="3 4">DSM 103336</strain>
    </source>
</reference>
<dbReference type="EMBL" id="JACIJR010000001">
    <property type="protein sequence ID" value="MBB5727717.1"/>
    <property type="molecule type" value="Genomic_DNA"/>
</dbReference>
<organism evidence="3 4">
    <name type="scientific">Sphingomonas prati</name>
    <dbReference type="NCBI Taxonomy" id="1843237"/>
    <lineage>
        <taxon>Bacteria</taxon>
        <taxon>Pseudomonadati</taxon>
        <taxon>Pseudomonadota</taxon>
        <taxon>Alphaproteobacteria</taxon>
        <taxon>Sphingomonadales</taxon>
        <taxon>Sphingomonadaceae</taxon>
        <taxon>Sphingomonas</taxon>
    </lineage>
</organism>
<dbReference type="RefSeq" id="WP_157175262.1">
    <property type="nucleotide sequence ID" value="NZ_BMJP01000001.1"/>
</dbReference>